<accession>A0A024GZI6</accession>
<reference evidence="2" key="1">
    <citation type="journal article" date="2014" name="Genome Announc.">
        <title>Genome Sequence of Arthrobacter siccitolerans 4J27, a Xeroprotectant-Producing Desiccation-Tolerant Microorganism.</title>
        <authorList>
            <person name="Manzanera M."/>
            <person name="Santa-Cruz-Calvo L."/>
            <person name="Vilchez J.I."/>
            <person name="Garcia-Fontana C."/>
            <person name="Silva-Castro G.A."/>
            <person name="Calvo C."/>
            <person name="Gonzalez-Lopez J."/>
        </authorList>
    </citation>
    <scope>NUCLEOTIDE SEQUENCE [LARGE SCALE GENOMIC DNA]</scope>
    <source>
        <strain evidence="2">4J27</strain>
    </source>
</reference>
<gene>
    <name evidence="1" type="ORF">ARTSIC4J27_939</name>
</gene>
<evidence type="ECO:0000313" key="2">
    <source>
        <dbReference type="Proteomes" id="UP000035722"/>
    </source>
</evidence>
<keyword evidence="2" id="KW-1185">Reference proteome</keyword>
<proteinExistence type="predicted"/>
<organism evidence="1 2">
    <name type="scientific">Pseudarthrobacter siccitolerans</name>
    <dbReference type="NCBI Taxonomy" id="861266"/>
    <lineage>
        <taxon>Bacteria</taxon>
        <taxon>Bacillati</taxon>
        <taxon>Actinomycetota</taxon>
        <taxon>Actinomycetes</taxon>
        <taxon>Micrococcales</taxon>
        <taxon>Micrococcaceae</taxon>
        <taxon>Pseudarthrobacter</taxon>
    </lineage>
</organism>
<evidence type="ECO:0000313" key="1">
    <source>
        <dbReference type="EMBL" id="CCQ45007.1"/>
    </source>
</evidence>
<comment type="caution">
    <text evidence="1">The sequence shown here is derived from an EMBL/GenBank/DDBJ whole genome shotgun (WGS) entry which is preliminary data.</text>
</comment>
<dbReference type="EMBL" id="CAQI01000031">
    <property type="protein sequence ID" value="CCQ45007.1"/>
    <property type="molecule type" value="Genomic_DNA"/>
</dbReference>
<dbReference type="AlphaFoldDB" id="A0A024GZI6"/>
<sequence>MLRVGEVDAKPTAIPQQSLELIGIVGCRNDQNIPDASQHKRG</sequence>
<protein>
    <submittedName>
        <fullName evidence="1">Uncharacterized protein</fullName>
    </submittedName>
</protein>
<name>A0A024GZI6_9MICC</name>
<dbReference type="Proteomes" id="UP000035722">
    <property type="component" value="Unassembled WGS sequence"/>
</dbReference>